<dbReference type="EMBL" id="NRRL01000106">
    <property type="protein sequence ID" value="MBK1670654.1"/>
    <property type="molecule type" value="Genomic_DNA"/>
</dbReference>
<dbReference type="PANTHER" id="PTHR34406:SF1">
    <property type="entry name" value="PROTEIN YCEI"/>
    <property type="match status" value="1"/>
</dbReference>
<feature type="domain" description="Lipid/polyisoprenoid-binding YceI-like" evidence="2">
    <location>
        <begin position="28"/>
        <end position="192"/>
    </location>
</feature>
<evidence type="ECO:0000313" key="3">
    <source>
        <dbReference type="EMBL" id="MBK1670654.1"/>
    </source>
</evidence>
<dbReference type="InterPro" id="IPR036761">
    <property type="entry name" value="TTHA0802/YceI-like_sf"/>
</dbReference>
<comment type="caution">
    <text evidence="3">The sequence shown here is derived from an EMBL/GenBank/DDBJ whole genome shotgun (WGS) entry which is preliminary data.</text>
</comment>
<dbReference type="PANTHER" id="PTHR34406">
    <property type="entry name" value="PROTEIN YCEI"/>
    <property type="match status" value="1"/>
</dbReference>
<gene>
    <name evidence="3" type="ORF">CKO28_21775</name>
</gene>
<evidence type="ECO:0000259" key="2">
    <source>
        <dbReference type="SMART" id="SM00867"/>
    </source>
</evidence>
<keyword evidence="1" id="KW-0732">Signal</keyword>
<keyword evidence="4" id="KW-1185">Reference proteome</keyword>
<proteinExistence type="predicted"/>
<evidence type="ECO:0000313" key="4">
    <source>
        <dbReference type="Proteomes" id="UP001296873"/>
    </source>
</evidence>
<name>A0ABS1DLP2_9PROT</name>
<dbReference type="Pfam" id="PF04264">
    <property type="entry name" value="YceI"/>
    <property type="match status" value="1"/>
</dbReference>
<reference evidence="3 4" key="1">
    <citation type="journal article" date="2020" name="Microorganisms">
        <title>Osmotic Adaptation and Compatible Solute Biosynthesis of Phototrophic Bacteria as Revealed from Genome Analyses.</title>
        <authorList>
            <person name="Imhoff J.F."/>
            <person name="Rahn T."/>
            <person name="Kunzel S."/>
            <person name="Keller A."/>
            <person name="Neulinger S.C."/>
        </authorList>
    </citation>
    <scope>NUCLEOTIDE SEQUENCE [LARGE SCALE GENOMIC DNA]</scope>
    <source>
        <strain evidence="3 4">DSM 9895</strain>
    </source>
</reference>
<protein>
    <recommendedName>
        <fullName evidence="2">Lipid/polyisoprenoid-binding YceI-like domain-containing protein</fullName>
    </recommendedName>
</protein>
<feature type="signal peptide" evidence="1">
    <location>
        <begin position="1"/>
        <end position="23"/>
    </location>
</feature>
<dbReference type="InterPro" id="IPR007372">
    <property type="entry name" value="Lipid/polyisoprenoid-bd_YceI"/>
</dbReference>
<accession>A0ABS1DLP2</accession>
<feature type="chain" id="PRO_5045362501" description="Lipid/polyisoprenoid-binding YceI-like domain-containing protein" evidence="1">
    <location>
        <begin position="24"/>
        <end position="196"/>
    </location>
</feature>
<dbReference type="Gene3D" id="2.40.128.110">
    <property type="entry name" value="Lipid/polyisoprenoid-binding, YceI-like"/>
    <property type="match status" value="1"/>
</dbReference>
<dbReference type="SMART" id="SM00867">
    <property type="entry name" value="YceI"/>
    <property type="match status" value="1"/>
</dbReference>
<organism evidence="3 4">
    <name type="scientific">Rhodovibrio sodomensis</name>
    <dbReference type="NCBI Taxonomy" id="1088"/>
    <lineage>
        <taxon>Bacteria</taxon>
        <taxon>Pseudomonadati</taxon>
        <taxon>Pseudomonadota</taxon>
        <taxon>Alphaproteobacteria</taxon>
        <taxon>Rhodospirillales</taxon>
        <taxon>Rhodovibrionaceae</taxon>
        <taxon>Rhodovibrio</taxon>
    </lineage>
</organism>
<sequence length="196" mass="21402">MANRLTATAFAALTAFTASTALAQQAPVWTVDHDKSRVGFIAQQSGNAVPGEFERFQTTIRFDRDNLEASSVDVRIAIASVTTGSLDRDQTIKSPNLFHAQKYPNARFQADSFRHAGGNTYIAEGKLTMRGTTHPIDLPFELEVTRDGDTLTAVADGEVTVKRLRWGIGKGQWQDTSMVPNDVVIEIDIHATRPAG</sequence>
<dbReference type="Proteomes" id="UP001296873">
    <property type="component" value="Unassembled WGS sequence"/>
</dbReference>
<dbReference type="SUPFAM" id="SSF101874">
    <property type="entry name" value="YceI-like"/>
    <property type="match status" value="1"/>
</dbReference>
<evidence type="ECO:0000256" key="1">
    <source>
        <dbReference type="SAM" id="SignalP"/>
    </source>
</evidence>
<dbReference type="RefSeq" id="WP_200343097.1">
    <property type="nucleotide sequence ID" value="NZ_NRRL01000106.1"/>
</dbReference>